<name>A0A517XQ15_9BACT</name>
<dbReference type="InterPro" id="IPR001017">
    <property type="entry name" value="DH_E1"/>
</dbReference>
<dbReference type="SUPFAM" id="SSF52518">
    <property type="entry name" value="Thiamin diphosphate-binding fold (THDP-binding)"/>
    <property type="match status" value="1"/>
</dbReference>
<proteinExistence type="predicted"/>
<dbReference type="Proteomes" id="UP000319576">
    <property type="component" value="Chromosome"/>
</dbReference>
<dbReference type="GO" id="GO:0006086">
    <property type="term" value="P:pyruvate decarboxylation to acetyl-CoA"/>
    <property type="evidence" value="ECO:0007669"/>
    <property type="project" value="TreeGrafter"/>
</dbReference>
<sequence>MNARLYRSLYRIRRVEEEVARAYPTDAIKSPVHLSIGQEAVSVGVCEALRPTDIVFGTYRSHAMYLAKGGDLNAMVAEMYGKATGCARGKGGSMHLIDTDAGVMGTSAVVGTTIANAAGYAYALKTRRSDAVVVCFFGDGASEEGVFAETLNFASLKSLPVLFVCENNGYAIHTSQAKRQGRPDIAARAEAYGIPADRLDGSDVTGLLERTRTVLSGMRTLGGPHFFEVKTYRWREHVGPGRDFALGFRAESEAEPWVKNDPIPRLAALLPAAERAAIVQEVEAEVAAAFAFAEASPFPDPAELMIDIYQEAGNALACR</sequence>
<dbReference type="InterPro" id="IPR050642">
    <property type="entry name" value="PDH_E1_Alpha_Subunit"/>
</dbReference>
<reference evidence="5 6" key="1">
    <citation type="submission" date="2019-02" db="EMBL/GenBank/DDBJ databases">
        <title>Deep-cultivation of Planctomycetes and their phenomic and genomic characterization uncovers novel biology.</title>
        <authorList>
            <person name="Wiegand S."/>
            <person name="Jogler M."/>
            <person name="Boedeker C."/>
            <person name="Pinto D."/>
            <person name="Vollmers J."/>
            <person name="Rivas-Marin E."/>
            <person name="Kohn T."/>
            <person name="Peeters S.H."/>
            <person name="Heuer A."/>
            <person name="Rast P."/>
            <person name="Oberbeckmann S."/>
            <person name="Bunk B."/>
            <person name="Jeske O."/>
            <person name="Meyerdierks A."/>
            <person name="Storesund J.E."/>
            <person name="Kallscheuer N."/>
            <person name="Luecker S."/>
            <person name="Lage O.M."/>
            <person name="Pohl T."/>
            <person name="Merkel B.J."/>
            <person name="Hornburger P."/>
            <person name="Mueller R.-W."/>
            <person name="Bruemmer F."/>
            <person name="Labrenz M."/>
            <person name="Spormann A.M."/>
            <person name="Op den Camp H."/>
            <person name="Overmann J."/>
            <person name="Amann R."/>
            <person name="Jetten M.S.M."/>
            <person name="Mascher T."/>
            <person name="Medema M.H."/>
            <person name="Devos D.P."/>
            <person name="Kaster A.-K."/>
            <person name="Ovreas L."/>
            <person name="Rohde M."/>
            <person name="Galperin M.Y."/>
            <person name="Jogler C."/>
        </authorList>
    </citation>
    <scope>NUCLEOTIDE SEQUENCE [LARGE SCALE GENOMIC DNA]</scope>
    <source>
        <strain evidence="5 6">ETA_A1</strain>
    </source>
</reference>
<organism evidence="5 6">
    <name type="scientific">Urbifossiella limnaea</name>
    <dbReference type="NCBI Taxonomy" id="2528023"/>
    <lineage>
        <taxon>Bacteria</taxon>
        <taxon>Pseudomonadati</taxon>
        <taxon>Planctomycetota</taxon>
        <taxon>Planctomycetia</taxon>
        <taxon>Gemmatales</taxon>
        <taxon>Gemmataceae</taxon>
        <taxon>Urbifossiella</taxon>
    </lineage>
</organism>
<dbReference type="Pfam" id="PF00676">
    <property type="entry name" value="E1_dh"/>
    <property type="match status" value="1"/>
</dbReference>
<dbReference type="KEGG" id="uli:ETAA1_15270"/>
<dbReference type="Gene3D" id="3.40.50.970">
    <property type="match status" value="1"/>
</dbReference>
<dbReference type="RefSeq" id="WP_145235800.1">
    <property type="nucleotide sequence ID" value="NZ_CP036273.1"/>
</dbReference>
<protein>
    <submittedName>
        <fullName evidence="5">Acetoin:2,6-dichlorophenolindophenol oxidoreductase subunit alpha</fullName>
        <ecNumber evidence="5">1.1.1.-</ecNumber>
    </submittedName>
</protein>
<feature type="domain" description="Dehydrogenase E1 component" evidence="4">
    <location>
        <begin position="9"/>
        <end position="301"/>
    </location>
</feature>
<evidence type="ECO:0000256" key="1">
    <source>
        <dbReference type="ARBA" id="ARBA00001964"/>
    </source>
</evidence>
<dbReference type="InterPro" id="IPR029061">
    <property type="entry name" value="THDP-binding"/>
</dbReference>
<evidence type="ECO:0000313" key="5">
    <source>
        <dbReference type="EMBL" id="QDU19597.1"/>
    </source>
</evidence>
<dbReference type="AlphaFoldDB" id="A0A517XQ15"/>
<comment type="cofactor">
    <cofactor evidence="1">
        <name>thiamine diphosphate</name>
        <dbReference type="ChEBI" id="CHEBI:58937"/>
    </cofactor>
</comment>
<evidence type="ECO:0000256" key="2">
    <source>
        <dbReference type="ARBA" id="ARBA00023002"/>
    </source>
</evidence>
<dbReference type="EMBL" id="CP036273">
    <property type="protein sequence ID" value="QDU19597.1"/>
    <property type="molecule type" value="Genomic_DNA"/>
</dbReference>
<gene>
    <name evidence="5" type="primary">acoA_2</name>
    <name evidence="5" type="ORF">ETAA1_15270</name>
</gene>
<dbReference type="OrthoDB" id="9766715at2"/>
<evidence type="ECO:0000259" key="4">
    <source>
        <dbReference type="Pfam" id="PF00676"/>
    </source>
</evidence>
<accession>A0A517XQ15</accession>
<evidence type="ECO:0000256" key="3">
    <source>
        <dbReference type="ARBA" id="ARBA00023052"/>
    </source>
</evidence>
<dbReference type="GO" id="GO:0004739">
    <property type="term" value="F:pyruvate dehydrogenase (acetyl-transferring) activity"/>
    <property type="evidence" value="ECO:0007669"/>
    <property type="project" value="TreeGrafter"/>
</dbReference>
<evidence type="ECO:0000313" key="6">
    <source>
        <dbReference type="Proteomes" id="UP000319576"/>
    </source>
</evidence>
<dbReference type="PANTHER" id="PTHR11516:SF60">
    <property type="entry name" value="PYRUVATE DEHYDROGENASE E1 COMPONENT SUBUNIT ALPHA"/>
    <property type="match status" value="1"/>
</dbReference>
<keyword evidence="3" id="KW-0786">Thiamine pyrophosphate</keyword>
<dbReference type="EC" id="1.1.1.-" evidence="5"/>
<keyword evidence="6" id="KW-1185">Reference proteome</keyword>
<dbReference type="CDD" id="cd02000">
    <property type="entry name" value="TPP_E1_PDC_ADC_BCADC"/>
    <property type="match status" value="1"/>
</dbReference>
<keyword evidence="2 5" id="KW-0560">Oxidoreductase</keyword>
<dbReference type="PANTHER" id="PTHR11516">
    <property type="entry name" value="PYRUVATE DEHYDROGENASE E1 COMPONENT, ALPHA SUBUNIT BACTERIAL AND ORGANELLAR"/>
    <property type="match status" value="1"/>
</dbReference>